<comment type="caution">
    <text evidence="1">The sequence shown here is derived from an EMBL/GenBank/DDBJ whole genome shotgun (WGS) entry which is preliminary data.</text>
</comment>
<dbReference type="InterPro" id="IPR032585">
    <property type="entry name" value="DUF4912"/>
</dbReference>
<protein>
    <submittedName>
        <fullName evidence="1">DUF4912 domain-containing protein</fullName>
    </submittedName>
</protein>
<proteinExistence type="predicted"/>
<gene>
    <name evidence="1" type="ORF">CWS20_11145</name>
</gene>
<organism evidence="1 2">
    <name type="scientific">Cytobacillus horneckiae</name>
    <dbReference type="NCBI Taxonomy" id="549687"/>
    <lineage>
        <taxon>Bacteria</taxon>
        <taxon>Bacillati</taxon>
        <taxon>Bacillota</taxon>
        <taxon>Bacilli</taxon>
        <taxon>Bacillales</taxon>
        <taxon>Bacillaceae</taxon>
        <taxon>Cytobacillus</taxon>
    </lineage>
</organism>
<dbReference type="Proteomes" id="UP000233343">
    <property type="component" value="Unassembled WGS sequence"/>
</dbReference>
<reference evidence="1 2" key="1">
    <citation type="journal article" date="2010" name="Int. J. Syst. Evol. Microbiol.">
        <title>Bacillus horneckiae sp. nov., isolated from a spacecraft-assembly clean room.</title>
        <authorList>
            <person name="Vaishampayan P."/>
            <person name="Probst A."/>
            <person name="Krishnamurthi S."/>
            <person name="Ghosh S."/>
            <person name="Osman S."/>
            <person name="McDowall A."/>
            <person name="Ruckmani A."/>
            <person name="Mayilraj S."/>
            <person name="Venkateswaran K."/>
        </authorList>
    </citation>
    <scope>NUCLEOTIDE SEQUENCE [LARGE SCALE GENOMIC DNA]</scope>
    <source>
        <strain evidence="2">1PO1SC</strain>
    </source>
</reference>
<dbReference type="RefSeq" id="WP_066201210.1">
    <property type="nucleotide sequence ID" value="NZ_JARMMB010000007.1"/>
</dbReference>
<dbReference type="Pfam" id="PF16258">
    <property type="entry name" value="DUF4912"/>
    <property type="match status" value="1"/>
</dbReference>
<sequence>MSESIKAVHHEYIRAIFQKEESLLKVYWQLAPQKRTLFSLYFNESYNDAIKILRLSKLVRRSQWLSIEKYNDIPIREGCNHWTISGVNHSPYMVELGVKQANNKFFAMLRTKLVQASEERLPIVEQLQTDSTTPAWTEFVSSYSYYQSGGRHI</sequence>
<dbReference type="AlphaFoldDB" id="A0A2N0ZHC1"/>
<name>A0A2N0ZHC1_9BACI</name>
<dbReference type="EMBL" id="PISD01000021">
    <property type="protein sequence ID" value="PKG28902.1"/>
    <property type="molecule type" value="Genomic_DNA"/>
</dbReference>
<evidence type="ECO:0000313" key="2">
    <source>
        <dbReference type="Proteomes" id="UP000233343"/>
    </source>
</evidence>
<accession>A0A2N0ZHC1</accession>
<evidence type="ECO:0000313" key="1">
    <source>
        <dbReference type="EMBL" id="PKG28902.1"/>
    </source>
</evidence>
<keyword evidence="2" id="KW-1185">Reference proteome</keyword>